<dbReference type="Gene3D" id="1.25.40.10">
    <property type="entry name" value="Tetratricopeptide repeat domain"/>
    <property type="match status" value="1"/>
</dbReference>
<keyword evidence="3" id="KW-0732">Signal</keyword>
<dbReference type="InterPro" id="IPR019734">
    <property type="entry name" value="TPR_rpt"/>
</dbReference>
<evidence type="ECO:0000256" key="1">
    <source>
        <dbReference type="PROSITE-ProRule" id="PRU00339"/>
    </source>
</evidence>
<sequence length="339" mass="37788">MKKRYLTPLLLVGLMPLLTHCASQQDVQNLSYNIRSINKKLDDMKMNTVEQMQQRQAMSSGYLDQLQADMLKLKSELDETAHMNRLLQEQNKELQLSLQNLAIQQEEKLTVKVAELDSRITSQKESLTAMQLARIQDAERRSKAAKMAADEAMRKAQQAAQLRAESEKGDISHLKATSQKVLFSPANTTVEPDTTDTTTAAPVAIIKQSAVKSATSTVVAIDSYAQAMQQYRDGNYKAAFTLFEKTATQRGSSNALIARYMMGESLFKLEEYDQAIIQYQQIISSFPGNPQAAKALLRQGEAFEQLSDTETARIIYKKITASYGSSPEAVTAQQKLSTL</sequence>
<dbReference type="SMART" id="SM00028">
    <property type="entry name" value="TPR"/>
    <property type="match status" value="3"/>
</dbReference>
<organism evidence="4 5">
    <name type="scientific">Desulfocapsa sulfexigens (strain DSM 10523 / SB164P1)</name>
    <dbReference type="NCBI Taxonomy" id="1167006"/>
    <lineage>
        <taxon>Bacteria</taxon>
        <taxon>Pseudomonadati</taxon>
        <taxon>Thermodesulfobacteriota</taxon>
        <taxon>Desulfobulbia</taxon>
        <taxon>Desulfobulbales</taxon>
        <taxon>Desulfocapsaceae</taxon>
        <taxon>Desulfocapsa</taxon>
    </lineage>
</organism>
<keyword evidence="1" id="KW-0802">TPR repeat</keyword>
<dbReference type="EMBL" id="CP003985">
    <property type="protein sequence ID" value="AGF79512.1"/>
    <property type="molecule type" value="Genomic_DNA"/>
</dbReference>
<accession>M1PD31</accession>
<dbReference type="eggNOG" id="COG1729">
    <property type="taxonomic scope" value="Bacteria"/>
</dbReference>
<dbReference type="Pfam" id="PF13432">
    <property type="entry name" value="TPR_16"/>
    <property type="match status" value="1"/>
</dbReference>
<dbReference type="RefSeq" id="WP_015405196.1">
    <property type="nucleotide sequence ID" value="NC_020304.1"/>
</dbReference>
<dbReference type="InterPro" id="IPR011990">
    <property type="entry name" value="TPR-like_helical_dom_sf"/>
</dbReference>
<dbReference type="Proteomes" id="UP000011721">
    <property type="component" value="Chromosome"/>
</dbReference>
<feature type="signal peptide" evidence="3">
    <location>
        <begin position="1"/>
        <end position="21"/>
    </location>
</feature>
<feature type="chain" id="PRO_5004016393" evidence="3">
    <location>
        <begin position="22"/>
        <end position="339"/>
    </location>
</feature>
<dbReference type="PROSITE" id="PS50005">
    <property type="entry name" value="TPR"/>
    <property type="match status" value="1"/>
</dbReference>
<proteinExistence type="predicted"/>
<protein>
    <submittedName>
        <fullName evidence="4">Uncharacterized protein</fullName>
    </submittedName>
</protein>
<feature type="repeat" description="TPR" evidence="1">
    <location>
        <begin position="256"/>
        <end position="289"/>
    </location>
</feature>
<dbReference type="AlphaFoldDB" id="M1PD31"/>
<evidence type="ECO:0000313" key="5">
    <source>
        <dbReference type="Proteomes" id="UP000011721"/>
    </source>
</evidence>
<reference evidence="5" key="1">
    <citation type="journal article" date="2013" name="Stand. Genomic Sci.">
        <title>Complete genome sequence of Desulfocapsa sulfexigens, a marine deltaproteobacterium specialized in disproportionating inorganic sulfur compounds.</title>
        <authorList>
            <person name="Finster K.W."/>
            <person name="Kjeldsen K.U."/>
            <person name="Kube M."/>
            <person name="Reinhardt R."/>
            <person name="Mussmann M."/>
            <person name="Amann R."/>
            <person name="Schreiber L."/>
        </authorList>
    </citation>
    <scope>NUCLEOTIDE SEQUENCE [LARGE SCALE GENOMIC DNA]</scope>
    <source>
        <strain evidence="5">DSM 10523 / SB164P1</strain>
    </source>
</reference>
<dbReference type="HOGENOM" id="CLU_062187_0_0_7"/>
<feature type="coiled-coil region" evidence="2">
    <location>
        <begin position="63"/>
        <end position="107"/>
    </location>
</feature>
<dbReference type="SUPFAM" id="SSF48452">
    <property type="entry name" value="TPR-like"/>
    <property type="match status" value="1"/>
</dbReference>
<evidence type="ECO:0000256" key="2">
    <source>
        <dbReference type="SAM" id="Coils"/>
    </source>
</evidence>
<gene>
    <name evidence="4" type="ordered locus">UWK_02983</name>
</gene>
<dbReference type="OrthoDB" id="13540at2"/>
<name>M1PD31_DESSD</name>
<evidence type="ECO:0000256" key="3">
    <source>
        <dbReference type="SAM" id="SignalP"/>
    </source>
</evidence>
<evidence type="ECO:0000313" key="4">
    <source>
        <dbReference type="EMBL" id="AGF79512.1"/>
    </source>
</evidence>
<keyword evidence="2" id="KW-0175">Coiled coil</keyword>
<dbReference type="STRING" id="1167006.UWK_02983"/>
<dbReference type="KEGG" id="dsf:UWK_02983"/>
<keyword evidence="5" id="KW-1185">Reference proteome</keyword>